<proteinExistence type="predicted"/>
<feature type="region of interest" description="Disordered" evidence="1">
    <location>
        <begin position="1"/>
        <end position="21"/>
    </location>
</feature>
<comment type="caution">
    <text evidence="2">The sequence shown here is derived from an EMBL/GenBank/DDBJ whole genome shotgun (WGS) entry which is preliminary data.</text>
</comment>
<feature type="compositionally biased region" description="Polar residues" evidence="1">
    <location>
        <begin position="1"/>
        <end position="19"/>
    </location>
</feature>
<evidence type="ECO:0000313" key="2">
    <source>
        <dbReference type="EMBL" id="PAA51820.1"/>
    </source>
</evidence>
<dbReference type="Proteomes" id="UP000215902">
    <property type="component" value="Unassembled WGS sequence"/>
</dbReference>
<protein>
    <submittedName>
        <fullName evidence="2">Uncharacterized protein</fullName>
    </submittedName>
</protein>
<name>A0A267DRA1_9PLAT</name>
<organism evidence="2 3">
    <name type="scientific">Macrostomum lignano</name>
    <dbReference type="NCBI Taxonomy" id="282301"/>
    <lineage>
        <taxon>Eukaryota</taxon>
        <taxon>Metazoa</taxon>
        <taxon>Spiralia</taxon>
        <taxon>Lophotrochozoa</taxon>
        <taxon>Platyhelminthes</taxon>
        <taxon>Rhabditophora</taxon>
        <taxon>Macrostomorpha</taxon>
        <taxon>Macrostomida</taxon>
        <taxon>Macrostomidae</taxon>
        <taxon>Macrostomum</taxon>
    </lineage>
</organism>
<evidence type="ECO:0000256" key="1">
    <source>
        <dbReference type="SAM" id="MobiDB-lite"/>
    </source>
</evidence>
<dbReference type="AlphaFoldDB" id="A0A267DRA1"/>
<reference evidence="2 3" key="1">
    <citation type="submission" date="2017-06" db="EMBL/GenBank/DDBJ databases">
        <title>A platform for efficient transgenesis in Macrostomum lignano, a flatworm model organism for stem cell research.</title>
        <authorList>
            <person name="Berezikov E."/>
        </authorList>
    </citation>
    <scope>NUCLEOTIDE SEQUENCE [LARGE SCALE GENOMIC DNA]</scope>
    <source>
        <strain evidence="2">DV1</strain>
        <tissue evidence="2">Whole organism</tissue>
    </source>
</reference>
<gene>
    <name evidence="2" type="ORF">BOX15_Mlig027823g2</name>
</gene>
<sequence>MDSKPSGQQQQRQPTSLASGSGGLFNWLFGLNPDSYPRSVNYYSSYASETPALG</sequence>
<accession>A0A267DRA1</accession>
<keyword evidence="3" id="KW-1185">Reference proteome</keyword>
<dbReference type="EMBL" id="NIVC01003351">
    <property type="protein sequence ID" value="PAA51820.1"/>
    <property type="molecule type" value="Genomic_DNA"/>
</dbReference>
<evidence type="ECO:0000313" key="3">
    <source>
        <dbReference type="Proteomes" id="UP000215902"/>
    </source>
</evidence>